<dbReference type="SUPFAM" id="SSF50022">
    <property type="entry name" value="ISP domain"/>
    <property type="match status" value="1"/>
</dbReference>
<protein>
    <submittedName>
        <fullName evidence="9">(2Fe-2S)-binding protein</fullName>
    </submittedName>
</protein>
<dbReference type="PANTHER" id="PTHR43756:SF5">
    <property type="entry name" value="CHOLINE MONOOXYGENASE, CHLOROPLASTIC"/>
    <property type="match status" value="1"/>
</dbReference>
<evidence type="ECO:0000313" key="10">
    <source>
        <dbReference type="Proteomes" id="UP000463939"/>
    </source>
</evidence>
<dbReference type="GO" id="GO:0051537">
    <property type="term" value="F:2 iron, 2 sulfur cluster binding"/>
    <property type="evidence" value="ECO:0007669"/>
    <property type="project" value="UniProtKB-KW"/>
</dbReference>
<organism evidence="9 10">
    <name type="scientific">Sulfuriferula nivalis</name>
    <dbReference type="NCBI Taxonomy" id="2675298"/>
    <lineage>
        <taxon>Bacteria</taxon>
        <taxon>Pseudomonadati</taxon>
        <taxon>Pseudomonadota</taxon>
        <taxon>Betaproteobacteria</taxon>
        <taxon>Nitrosomonadales</taxon>
        <taxon>Sulfuricellaceae</taxon>
        <taxon>Sulfuriferula</taxon>
    </lineage>
</organism>
<dbReference type="PROSITE" id="PS51296">
    <property type="entry name" value="RIESKE"/>
    <property type="match status" value="1"/>
</dbReference>
<dbReference type="GO" id="GO:0005506">
    <property type="term" value="F:iron ion binding"/>
    <property type="evidence" value="ECO:0007669"/>
    <property type="project" value="InterPro"/>
</dbReference>
<dbReference type="InterPro" id="IPR001663">
    <property type="entry name" value="Rng_hydr_dOase-A"/>
</dbReference>
<keyword evidence="5" id="KW-0560">Oxidoreductase</keyword>
<evidence type="ECO:0000256" key="5">
    <source>
        <dbReference type="ARBA" id="ARBA00023002"/>
    </source>
</evidence>
<dbReference type="AlphaFoldDB" id="A0A809S9H0"/>
<evidence type="ECO:0000256" key="7">
    <source>
        <dbReference type="ARBA" id="ARBA00023014"/>
    </source>
</evidence>
<dbReference type="Gene3D" id="2.102.10.10">
    <property type="entry name" value="Rieske [2Fe-2S] iron-sulphur domain"/>
    <property type="match status" value="1"/>
</dbReference>
<sequence length="368" mass="42212">MSNLAVVSQLTHTTPQLPISWYFDPEIYALEQQYLFAQGPNYIGHEIMVPNIGDYQVLETQQQASVLVRNAQGTQMLSNVCRHRQAMMLDGRGHARNIVCPLHRWTYDLEGTLLGAPHFPGNPCLNLGKSPLQNWHGLLFNGERDVAADFAKLGVADTLNFEGYMLDRVMVEDYAFNWKTFIEVYLEDYHVEPFHPGLGNFVTCNDLKWEYGDWYSVQTVGVARGLSKSGSAVYQQWQDQVLQYSNGVIPKHGAIWLTYYPNIMVEWYPHVLVISTIIPTGIESCRNVVEFYYPEDIVLFEREFVEAEQAAYAETAVEDDEICRRMQAGRRALYQQGLDEAGPYQSPMEDGMVHFHEFIRRQLSPHLV</sequence>
<reference evidence="10" key="1">
    <citation type="submission" date="2019-11" db="EMBL/GenBank/DDBJ databases">
        <title>Isolation and characterization of a novel species in the genus Sulfuriferula.</title>
        <authorList>
            <person name="Mochizuki J."/>
            <person name="Kojima H."/>
            <person name="Fukui M."/>
        </authorList>
    </citation>
    <scope>NUCLEOTIDE SEQUENCE [LARGE SCALE GENOMIC DNA]</scope>
    <source>
        <strain evidence="10">SGTM</strain>
    </source>
</reference>
<dbReference type="InterPro" id="IPR017941">
    <property type="entry name" value="Rieske_2Fe-2S"/>
</dbReference>
<keyword evidence="7" id="KW-0411">Iron-sulfur</keyword>
<evidence type="ECO:0000256" key="4">
    <source>
        <dbReference type="ARBA" id="ARBA00022723"/>
    </source>
</evidence>
<dbReference type="Proteomes" id="UP000463939">
    <property type="component" value="Chromosome"/>
</dbReference>
<dbReference type="GO" id="GO:0016491">
    <property type="term" value="F:oxidoreductase activity"/>
    <property type="evidence" value="ECO:0007669"/>
    <property type="project" value="UniProtKB-KW"/>
</dbReference>
<dbReference type="EMBL" id="AP021881">
    <property type="protein sequence ID" value="BBP00922.1"/>
    <property type="molecule type" value="Genomic_DNA"/>
</dbReference>
<name>A0A809S9H0_9PROT</name>
<dbReference type="InterPro" id="IPR036922">
    <property type="entry name" value="Rieske_2Fe-2S_sf"/>
</dbReference>
<dbReference type="KEGG" id="sniv:SFSGTM_16300"/>
<evidence type="ECO:0000259" key="8">
    <source>
        <dbReference type="PROSITE" id="PS51296"/>
    </source>
</evidence>
<comment type="cofactor">
    <cofactor evidence="1">
        <name>Fe cation</name>
        <dbReference type="ChEBI" id="CHEBI:24875"/>
    </cofactor>
</comment>
<feature type="domain" description="Rieske" evidence="8">
    <location>
        <begin position="40"/>
        <end position="141"/>
    </location>
</feature>
<dbReference type="PRINTS" id="PR00090">
    <property type="entry name" value="RNGDIOXGNASE"/>
</dbReference>
<dbReference type="Pfam" id="PF00355">
    <property type="entry name" value="Rieske"/>
    <property type="match status" value="1"/>
</dbReference>
<accession>A0A809S9H0</accession>
<evidence type="ECO:0000256" key="6">
    <source>
        <dbReference type="ARBA" id="ARBA00023004"/>
    </source>
</evidence>
<proteinExistence type="inferred from homology"/>
<keyword evidence="4" id="KW-0479">Metal-binding</keyword>
<dbReference type="Gene3D" id="3.90.380.10">
    <property type="entry name" value="Naphthalene 1,2-dioxygenase Alpha Subunit, Chain A, domain 1"/>
    <property type="match status" value="1"/>
</dbReference>
<evidence type="ECO:0000313" key="9">
    <source>
        <dbReference type="EMBL" id="BBP00922.1"/>
    </source>
</evidence>
<dbReference type="Pfam" id="PF00848">
    <property type="entry name" value="Ring_hydroxyl_A"/>
    <property type="match status" value="1"/>
</dbReference>
<gene>
    <name evidence="9" type="ORF">SFSGTM_16300</name>
</gene>
<comment type="similarity">
    <text evidence="2">Belongs to the bacterial ring-hydroxylating dioxygenase alpha subunit family.</text>
</comment>
<dbReference type="SUPFAM" id="SSF55961">
    <property type="entry name" value="Bet v1-like"/>
    <property type="match status" value="1"/>
</dbReference>
<evidence type="ECO:0000256" key="1">
    <source>
        <dbReference type="ARBA" id="ARBA00001962"/>
    </source>
</evidence>
<dbReference type="CDD" id="cd03469">
    <property type="entry name" value="Rieske_RO_Alpha_N"/>
    <property type="match status" value="1"/>
</dbReference>
<dbReference type="PANTHER" id="PTHR43756">
    <property type="entry name" value="CHOLINE MONOOXYGENASE, CHLOROPLASTIC"/>
    <property type="match status" value="1"/>
</dbReference>
<dbReference type="CDD" id="cd00680">
    <property type="entry name" value="RHO_alpha_C"/>
    <property type="match status" value="1"/>
</dbReference>
<dbReference type="RefSeq" id="WP_162084765.1">
    <property type="nucleotide sequence ID" value="NZ_AP021881.1"/>
</dbReference>
<evidence type="ECO:0000256" key="2">
    <source>
        <dbReference type="ARBA" id="ARBA00008751"/>
    </source>
</evidence>
<keyword evidence="6" id="KW-0408">Iron</keyword>
<keyword evidence="10" id="KW-1185">Reference proteome</keyword>
<keyword evidence="3" id="KW-0001">2Fe-2S</keyword>
<evidence type="ECO:0000256" key="3">
    <source>
        <dbReference type="ARBA" id="ARBA00022714"/>
    </source>
</evidence>
<dbReference type="InterPro" id="IPR015879">
    <property type="entry name" value="Ring_hydroxy_dOase_asu_C_dom"/>
</dbReference>